<keyword evidence="1" id="KW-1133">Transmembrane helix</keyword>
<protein>
    <submittedName>
        <fullName evidence="2">Uncharacterized protein</fullName>
    </submittedName>
</protein>
<keyword evidence="1" id="KW-0812">Transmembrane</keyword>
<proteinExistence type="predicted"/>
<evidence type="ECO:0000256" key="1">
    <source>
        <dbReference type="SAM" id="Phobius"/>
    </source>
</evidence>
<evidence type="ECO:0000313" key="3">
    <source>
        <dbReference type="Proteomes" id="UP000483820"/>
    </source>
</evidence>
<dbReference type="CTD" id="78777272"/>
<gene>
    <name evidence="2" type="ORF">GCK72_021541</name>
</gene>
<dbReference type="Proteomes" id="UP000483820">
    <property type="component" value="Chromosome V"/>
</dbReference>
<keyword evidence="1" id="KW-0472">Membrane</keyword>
<accession>A0A6A5GKA0</accession>
<dbReference type="RefSeq" id="XP_053583253.1">
    <property type="nucleotide sequence ID" value="XM_053734340.1"/>
</dbReference>
<organism evidence="2 3">
    <name type="scientific">Caenorhabditis remanei</name>
    <name type="common">Caenorhabditis vulgaris</name>
    <dbReference type="NCBI Taxonomy" id="31234"/>
    <lineage>
        <taxon>Eukaryota</taxon>
        <taxon>Metazoa</taxon>
        <taxon>Ecdysozoa</taxon>
        <taxon>Nematoda</taxon>
        <taxon>Chromadorea</taxon>
        <taxon>Rhabditida</taxon>
        <taxon>Rhabditina</taxon>
        <taxon>Rhabditomorpha</taxon>
        <taxon>Rhabditoidea</taxon>
        <taxon>Rhabditidae</taxon>
        <taxon>Peloderinae</taxon>
        <taxon>Caenorhabditis</taxon>
    </lineage>
</organism>
<evidence type="ECO:0000313" key="2">
    <source>
        <dbReference type="EMBL" id="KAF1754975.1"/>
    </source>
</evidence>
<dbReference type="GeneID" id="78777272"/>
<comment type="caution">
    <text evidence="2">The sequence shown here is derived from an EMBL/GenBank/DDBJ whole genome shotgun (WGS) entry which is preliminary data.</text>
</comment>
<dbReference type="EMBL" id="WUAV01000005">
    <property type="protein sequence ID" value="KAF1754975.1"/>
    <property type="molecule type" value="Genomic_DNA"/>
</dbReference>
<reference evidence="2 3" key="1">
    <citation type="submission" date="2019-12" db="EMBL/GenBank/DDBJ databases">
        <title>Chromosome-level assembly of the Caenorhabditis remanei genome.</title>
        <authorList>
            <person name="Teterina A.A."/>
            <person name="Willis J.H."/>
            <person name="Phillips P.C."/>
        </authorList>
    </citation>
    <scope>NUCLEOTIDE SEQUENCE [LARGE SCALE GENOMIC DNA]</scope>
    <source>
        <strain evidence="2 3">PX506</strain>
        <tissue evidence="2">Whole organism</tissue>
    </source>
</reference>
<feature type="transmembrane region" description="Helical" evidence="1">
    <location>
        <begin position="69"/>
        <end position="94"/>
    </location>
</feature>
<dbReference type="KEGG" id="crq:GCK72_021541"/>
<dbReference type="AlphaFoldDB" id="A0A6A5GKA0"/>
<sequence>MVLFRVSLGGYEDVFFQGFYGVPGSNCTDGYANHDGLCALIGSFTTEKPLTQPPAKPTSDAKDKDSVEVAAVTTGSSSTFILVAVLLFFVSFSYSY</sequence>
<name>A0A6A5GKA0_CAERE</name>